<evidence type="ECO:0000313" key="3">
    <source>
        <dbReference type="EMBL" id="CCO32746.1"/>
    </source>
</evidence>
<dbReference type="AlphaFoldDB" id="M5BZS8"/>
<dbReference type="GO" id="GO:0005737">
    <property type="term" value="C:cytoplasm"/>
    <property type="evidence" value="ECO:0007669"/>
    <property type="project" value="TreeGrafter"/>
</dbReference>
<dbReference type="InterPro" id="IPR001509">
    <property type="entry name" value="Epimerase_deHydtase"/>
</dbReference>
<dbReference type="PANTHER" id="PTHR48079">
    <property type="entry name" value="PROTEIN YEEZ"/>
    <property type="match status" value="1"/>
</dbReference>
<name>M5BZS8_THACB</name>
<dbReference type="HOGENOM" id="CLU_007383_12_1_1"/>
<dbReference type="InterPro" id="IPR013120">
    <property type="entry name" value="FAR_NAD-bd"/>
</dbReference>
<sequence>MTSPKSVFLLGATGYIGGSLLVTLLKDYPSATISVLVRNPQSAEAVRSISPNRIKIVLGSHSDVSIIEAEAETADLTINAADCDDLNLTKSIISGLEKKSQKGILIHTSGTALLLAEGATGPFLGKIDERGNKIWDVSHHEKEAEAMADLVQIQKKDRKTEDIHAIPSSALHRPVDIAVLDAHNSGVVDAYIVCPGFVYGPGIGPVKTTSLIPIFLQVYLRRRQAYFVGEGTNIWCNIHIQDLVQMYRCIISHALATAGASAKVDAYSNYYFAASSEHVMKDVVELIAAALHKRDLTDSSHAQSLSPEDPDDKVLAMYLGHTSRAISVRARSLGWFPNEKKLTESSTIETEIEHILKATT</sequence>
<dbReference type="Proteomes" id="UP000012065">
    <property type="component" value="Unassembled WGS sequence"/>
</dbReference>
<feature type="domain" description="NAD-dependent epimerase/dehydratase" evidence="1">
    <location>
        <begin position="176"/>
        <end position="253"/>
    </location>
</feature>
<dbReference type="InterPro" id="IPR051783">
    <property type="entry name" value="NAD(P)-dependent_oxidoreduct"/>
</dbReference>
<dbReference type="Pfam" id="PF01370">
    <property type="entry name" value="Epimerase"/>
    <property type="match status" value="1"/>
</dbReference>
<evidence type="ECO:0000259" key="1">
    <source>
        <dbReference type="Pfam" id="PF01370"/>
    </source>
</evidence>
<evidence type="ECO:0000313" key="4">
    <source>
        <dbReference type="Proteomes" id="UP000012065"/>
    </source>
</evidence>
<dbReference type="Gene3D" id="3.40.50.720">
    <property type="entry name" value="NAD(P)-binding Rossmann-like Domain"/>
    <property type="match status" value="2"/>
</dbReference>
<dbReference type="GO" id="GO:0004029">
    <property type="term" value="F:aldehyde dehydrogenase (NAD+) activity"/>
    <property type="evidence" value="ECO:0007669"/>
    <property type="project" value="TreeGrafter"/>
</dbReference>
<comment type="caution">
    <text evidence="3">The sequence shown here is derived from an EMBL/GenBank/DDBJ whole genome shotgun (WGS) entry which is preliminary data.</text>
</comment>
<accession>M5BZS8</accession>
<dbReference type="PANTHER" id="PTHR48079:SF6">
    <property type="entry name" value="NAD(P)-BINDING DOMAIN-CONTAINING PROTEIN-RELATED"/>
    <property type="match status" value="1"/>
</dbReference>
<proteinExistence type="predicted"/>
<organism evidence="3 4">
    <name type="scientific">Thanatephorus cucumeris (strain AG1-IB / isolate 7/3/14)</name>
    <name type="common">Lettuce bottom rot fungus</name>
    <name type="synonym">Rhizoctonia solani</name>
    <dbReference type="NCBI Taxonomy" id="1108050"/>
    <lineage>
        <taxon>Eukaryota</taxon>
        <taxon>Fungi</taxon>
        <taxon>Dikarya</taxon>
        <taxon>Basidiomycota</taxon>
        <taxon>Agaricomycotina</taxon>
        <taxon>Agaricomycetes</taxon>
        <taxon>Cantharellales</taxon>
        <taxon>Ceratobasidiaceae</taxon>
        <taxon>Rhizoctonia</taxon>
        <taxon>Rhizoctonia solani AG-1</taxon>
    </lineage>
</organism>
<dbReference type="EMBL" id="CAOJ01010373">
    <property type="protein sequence ID" value="CCO32746.1"/>
    <property type="molecule type" value="Genomic_DNA"/>
</dbReference>
<feature type="domain" description="Thioester reductase (TE)" evidence="2">
    <location>
        <begin position="11"/>
        <end position="87"/>
    </location>
</feature>
<protein>
    <submittedName>
        <fullName evidence="3">Uncharacterized protein</fullName>
    </submittedName>
</protein>
<dbReference type="SUPFAM" id="SSF51735">
    <property type="entry name" value="NAD(P)-binding Rossmann-fold domains"/>
    <property type="match status" value="1"/>
</dbReference>
<evidence type="ECO:0000259" key="2">
    <source>
        <dbReference type="Pfam" id="PF07993"/>
    </source>
</evidence>
<gene>
    <name evidence="3" type="ORF">BN14_06809</name>
</gene>
<dbReference type="Pfam" id="PF07993">
    <property type="entry name" value="NAD_binding_4"/>
    <property type="match status" value="1"/>
</dbReference>
<dbReference type="InterPro" id="IPR036291">
    <property type="entry name" value="NAD(P)-bd_dom_sf"/>
</dbReference>
<reference evidence="3 4" key="1">
    <citation type="journal article" date="2013" name="J. Biotechnol.">
        <title>Establishment and interpretation of the genome sequence of the phytopathogenic fungus Rhizoctonia solani AG1-IB isolate 7/3/14.</title>
        <authorList>
            <person name="Wibberg D.W."/>
            <person name="Jelonek L.J."/>
            <person name="Rupp O.R."/>
            <person name="Hennig M.H."/>
            <person name="Eikmeyer F.E."/>
            <person name="Goesmann A.G."/>
            <person name="Hartmann A.H."/>
            <person name="Borriss R.B."/>
            <person name="Grosch R.G."/>
            <person name="Puehler A.P."/>
            <person name="Schlueter A.S."/>
        </authorList>
    </citation>
    <scope>NUCLEOTIDE SEQUENCE [LARGE SCALE GENOMIC DNA]</scope>
    <source>
        <strain evidence="4">AG1-IB / isolate 7/3/14</strain>
    </source>
</reference>